<evidence type="ECO:0000313" key="4">
    <source>
        <dbReference type="EMBL" id="EKD16650.1"/>
    </source>
</evidence>
<organism evidence="4 5">
    <name type="scientific">Marssonina brunnea f. sp. multigermtubi (strain MB_m1)</name>
    <name type="common">Marssonina leaf spot fungus</name>
    <dbReference type="NCBI Taxonomy" id="1072389"/>
    <lineage>
        <taxon>Eukaryota</taxon>
        <taxon>Fungi</taxon>
        <taxon>Dikarya</taxon>
        <taxon>Ascomycota</taxon>
        <taxon>Pezizomycotina</taxon>
        <taxon>Leotiomycetes</taxon>
        <taxon>Helotiales</taxon>
        <taxon>Drepanopezizaceae</taxon>
        <taxon>Drepanopeziza</taxon>
    </lineage>
</organism>
<dbReference type="EMBL" id="JH921438">
    <property type="protein sequence ID" value="EKD16650.1"/>
    <property type="molecule type" value="Genomic_DNA"/>
</dbReference>
<evidence type="ECO:0000256" key="3">
    <source>
        <dbReference type="SAM" id="Phobius"/>
    </source>
</evidence>
<dbReference type="InterPro" id="IPR029069">
    <property type="entry name" value="HotDog_dom_sf"/>
</dbReference>
<dbReference type="InterPro" id="IPR029044">
    <property type="entry name" value="Nucleotide-diphossugar_trans"/>
</dbReference>
<proteinExistence type="inferred from homology"/>
<dbReference type="SUPFAM" id="SSF53448">
    <property type="entry name" value="Nucleotide-diphospho-sugar transferases"/>
    <property type="match status" value="1"/>
</dbReference>
<dbReference type="Pfam" id="PF13279">
    <property type="entry name" value="4HBT_2"/>
    <property type="match status" value="1"/>
</dbReference>
<keyword evidence="3" id="KW-1133">Transmembrane helix</keyword>
<sequence length="769" mass="86107">MSPPSSDVERYTLQLKSRLGQILRSKRHLRIVGLALLALLVVTYTLCNPRSSFIIVYPAALIPSNSADPAAVLSHDGRVDWSRFAYTQYVTNREYLCNSVMLFEILHRLGSRADRLIMYPDWMSPDPASSSVESQLLLKAQKEYKVKLVPIQVQHRPQDQDKTWEDSYTKLLAFNQTQYSRVLSLDSDSTVLQTMDELFLLPPAPVAVPRAYWLDKPYLSSQIALIEPSAAEFKRVKDAIDAAAPGDFDMEIINNLYGKDCIVIPHRRYGLITREFRSERPHSDYLGSDHEEWDPEKAFKEAKFLHFSDWPAPKPWLPMSESARNANQPKCVELSGGAGDCRGRDLWLGFYSDFLGPKEEDRGKGIGYLATQGSQVLRQDLPGACLAYDRSTMLNMAVPAWPLVVAEDGLYTPFTMASAASLPVKGIALGAAVALTVGACKIDIRRLLQTTFTGPGSKSRTFAALVILVNLKNFPWVWHYRVWNAILKHLLFTLPRIPRQLAPSTLFLPVITSSRAPFSECDYNLHKSNSTYFSDLDVARSHLVCALLQPGIKALSDNKANKLVLDPTGKPVLERWSIMLGGVMCSFKREIGMYQGYEMWSRLLCWDRKWIYIVTHFVKKGTVKPSAYILTDGGWFGKGYKKVAGAAKGRDVDEKAIFATAISKYVIKLGRLTVHPEVTLNAAGMLPERPGGWATMAGPSGGSTPEALEAESELGEEPESDEWDWKRIVKENKRGLVRAENFAALDGLHQEFTGSQKPALGRYRDFLTT</sequence>
<name>K1WGK2_MARBU</name>
<dbReference type="eggNOG" id="KOG4366">
    <property type="taxonomic scope" value="Eukaryota"/>
</dbReference>
<dbReference type="InParanoid" id="K1WGK2"/>
<dbReference type="HOGENOM" id="CLU_363312_0_0_1"/>
<keyword evidence="5" id="KW-1185">Reference proteome</keyword>
<dbReference type="InterPro" id="IPR051490">
    <property type="entry name" value="THEM6_lcsJ_thioesterase"/>
</dbReference>
<reference evidence="4 5" key="1">
    <citation type="journal article" date="2012" name="BMC Genomics">
        <title>Sequencing the genome of Marssonina brunnea reveals fungus-poplar co-evolution.</title>
        <authorList>
            <person name="Zhu S."/>
            <person name="Cao Y.-Z."/>
            <person name="Jiang C."/>
            <person name="Tan B.-Y."/>
            <person name="Wang Z."/>
            <person name="Feng S."/>
            <person name="Zhang L."/>
            <person name="Su X.-H."/>
            <person name="Brejova B."/>
            <person name="Vinar T."/>
            <person name="Xu M."/>
            <person name="Wang M.-X."/>
            <person name="Zhang S.-G."/>
            <person name="Huang M.-R."/>
            <person name="Wu R."/>
            <person name="Zhou Y."/>
        </authorList>
    </citation>
    <scope>NUCLEOTIDE SEQUENCE [LARGE SCALE GENOMIC DNA]</scope>
    <source>
        <strain evidence="4 5">MB_m1</strain>
    </source>
</reference>
<evidence type="ECO:0000256" key="2">
    <source>
        <dbReference type="SAM" id="MobiDB-lite"/>
    </source>
</evidence>
<dbReference type="PANTHER" id="PTHR12475">
    <property type="match status" value="1"/>
</dbReference>
<dbReference type="STRING" id="1072389.K1WGK2"/>
<keyword evidence="3" id="KW-0472">Membrane</keyword>
<feature type="region of interest" description="Disordered" evidence="2">
    <location>
        <begin position="697"/>
        <end position="720"/>
    </location>
</feature>
<dbReference type="SUPFAM" id="SSF54637">
    <property type="entry name" value="Thioesterase/thiol ester dehydrase-isomerase"/>
    <property type="match status" value="1"/>
</dbReference>
<dbReference type="GO" id="GO:0016740">
    <property type="term" value="F:transferase activity"/>
    <property type="evidence" value="ECO:0007669"/>
    <property type="project" value="UniProtKB-KW"/>
</dbReference>
<gene>
    <name evidence="4" type="ORF">MBM_05119</name>
</gene>
<feature type="transmembrane region" description="Helical" evidence="3">
    <location>
        <begin position="28"/>
        <end position="46"/>
    </location>
</feature>
<feature type="compositionally biased region" description="Acidic residues" evidence="2">
    <location>
        <begin position="708"/>
        <end position="720"/>
    </location>
</feature>
<dbReference type="Proteomes" id="UP000006753">
    <property type="component" value="Unassembled WGS sequence"/>
</dbReference>
<dbReference type="AlphaFoldDB" id="K1WGK2"/>
<dbReference type="eggNOG" id="KOG1950">
    <property type="taxonomic scope" value="Eukaryota"/>
</dbReference>
<keyword evidence="3" id="KW-0812">Transmembrane</keyword>
<evidence type="ECO:0000313" key="5">
    <source>
        <dbReference type="Proteomes" id="UP000006753"/>
    </source>
</evidence>
<dbReference type="PANTHER" id="PTHR12475:SF4">
    <property type="entry name" value="PROTEIN THEM6"/>
    <property type="match status" value="1"/>
</dbReference>
<protein>
    <submittedName>
        <fullName evidence="4">Glucose N-acetyltransferase</fullName>
    </submittedName>
</protein>
<accession>K1WGK2</accession>
<dbReference type="OrthoDB" id="265761at2759"/>
<evidence type="ECO:0000256" key="1">
    <source>
        <dbReference type="ARBA" id="ARBA00038476"/>
    </source>
</evidence>
<keyword evidence="4" id="KW-0808">Transferase</keyword>
<dbReference type="KEGG" id="mbe:MBM_05119"/>
<comment type="similarity">
    <text evidence="1">Belongs to the lcsJ thioesterase family.</text>
</comment>
<dbReference type="Gene3D" id="3.90.550.10">
    <property type="entry name" value="Spore Coat Polysaccharide Biosynthesis Protein SpsA, Chain A"/>
    <property type="match status" value="1"/>
</dbReference>